<dbReference type="FunCoup" id="Q54D62">
    <property type="interactions" value="10"/>
</dbReference>
<dbReference type="Pfam" id="PF00112">
    <property type="entry name" value="Peptidase_C1"/>
    <property type="match status" value="1"/>
</dbReference>
<keyword evidence="3" id="KW-0732">Signal</keyword>
<dbReference type="OMA" id="FQYWVDA"/>
<keyword evidence="6" id="KW-1185">Reference proteome</keyword>
<evidence type="ECO:0000313" key="6">
    <source>
        <dbReference type="Proteomes" id="UP000002195"/>
    </source>
</evidence>
<dbReference type="FunFam" id="3.90.70.10:FF:000334">
    <property type="entry name" value="Cathepsin B-like cysteine proteinase"/>
    <property type="match status" value="1"/>
</dbReference>
<dbReference type="GO" id="GO:0005615">
    <property type="term" value="C:extracellular space"/>
    <property type="evidence" value="ECO:0000318"/>
    <property type="project" value="GO_Central"/>
</dbReference>
<dbReference type="PhylomeDB" id="Q54D62"/>
<evidence type="ECO:0000256" key="1">
    <source>
        <dbReference type="ARBA" id="ARBA00008455"/>
    </source>
</evidence>
<feature type="signal peptide" evidence="3">
    <location>
        <begin position="1"/>
        <end position="25"/>
    </location>
</feature>
<dbReference type="GO" id="GO:0051603">
    <property type="term" value="P:proteolysis involved in protein catabolic process"/>
    <property type="evidence" value="ECO:0000318"/>
    <property type="project" value="GO_Central"/>
</dbReference>
<dbReference type="PaxDb" id="44689-DDB0184413"/>
<keyword evidence="2" id="KW-0472">Membrane</keyword>
<dbReference type="InterPro" id="IPR025661">
    <property type="entry name" value="Pept_asp_AS"/>
</dbReference>
<dbReference type="dictyBase" id="DDB_G0292462"/>
<feature type="domain" description="Peptidase C1A papain C-terminal" evidence="4">
    <location>
        <begin position="46"/>
        <end position="275"/>
    </location>
</feature>
<dbReference type="GO" id="GO:0005764">
    <property type="term" value="C:lysosome"/>
    <property type="evidence" value="ECO:0000318"/>
    <property type="project" value="GO_Central"/>
</dbReference>
<keyword evidence="2" id="KW-1133">Transmembrane helix</keyword>
<feature type="transmembrane region" description="Helical" evidence="2">
    <location>
        <begin position="304"/>
        <end position="322"/>
    </location>
</feature>
<protein>
    <recommendedName>
        <fullName evidence="4">Peptidase C1A papain C-terminal domain-containing protein</fullName>
    </recommendedName>
</protein>
<gene>
    <name evidence="5" type="ORF">DDB_G0292462</name>
</gene>
<dbReference type="PROSITE" id="PS00640">
    <property type="entry name" value="THIOL_PROTEASE_ASN"/>
    <property type="match status" value="1"/>
</dbReference>
<keyword evidence="2" id="KW-0812">Transmembrane</keyword>
<comment type="caution">
    <text evidence="5">The sequence shown here is derived from an EMBL/GenBank/DDBJ whole genome shotgun (WGS) entry which is preliminary data.</text>
</comment>
<dbReference type="AlphaFoldDB" id="Q54D62"/>
<dbReference type="SMART" id="SM00645">
    <property type="entry name" value="Pept_C1"/>
    <property type="match status" value="1"/>
</dbReference>
<name>Q54D62_DICDI</name>
<dbReference type="SUPFAM" id="SSF54001">
    <property type="entry name" value="Cysteine proteinases"/>
    <property type="match status" value="1"/>
</dbReference>
<dbReference type="eggNOG" id="KOG1543">
    <property type="taxonomic scope" value="Eukaryota"/>
</dbReference>
<accession>Q54D62</accession>
<dbReference type="PRINTS" id="PR00705">
    <property type="entry name" value="PAPAIN"/>
</dbReference>
<reference evidence="5 6" key="1">
    <citation type="journal article" date="2005" name="Nature">
        <title>The genome of the social amoeba Dictyostelium discoideum.</title>
        <authorList>
            <consortium name="The Dictyostelium discoideum Sequencing Consortium"/>
            <person name="Eichinger L."/>
            <person name="Pachebat J.A."/>
            <person name="Glockner G."/>
            <person name="Rajandream M.A."/>
            <person name="Sucgang R."/>
            <person name="Berriman M."/>
            <person name="Song J."/>
            <person name="Olsen R."/>
            <person name="Szafranski K."/>
            <person name="Xu Q."/>
            <person name="Tunggal B."/>
            <person name="Kummerfeld S."/>
            <person name="Madera M."/>
            <person name="Konfortov B.A."/>
            <person name="Rivero F."/>
            <person name="Bankier A.T."/>
            <person name="Lehmann R."/>
            <person name="Hamlin N."/>
            <person name="Davies R."/>
            <person name="Gaudet P."/>
            <person name="Fey P."/>
            <person name="Pilcher K."/>
            <person name="Chen G."/>
            <person name="Saunders D."/>
            <person name="Sodergren E."/>
            <person name="Davis P."/>
            <person name="Kerhornou A."/>
            <person name="Nie X."/>
            <person name="Hall N."/>
            <person name="Anjard C."/>
            <person name="Hemphill L."/>
            <person name="Bason N."/>
            <person name="Farbrother P."/>
            <person name="Desany B."/>
            <person name="Just E."/>
            <person name="Morio T."/>
            <person name="Rost R."/>
            <person name="Churcher C."/>
            <person name="Cooper J."/>
            <person name="Haydock S."/>
            <person name="van Driessche N."/>
            <person name="Cronin A."/>
            <person name="Goodhead I."/>
            <person name="Muzny D."/>
            <person name="Mourier T."/>
            <person name="Pain A."/>
            <person name="Lu M."/>
            <person name="Harper D."/>
            <person name="Lindsay R."/>
            <person name="Hauser H."/>
            <person name="James K."/>
            <person name="Quiles M."/>
            <person name="Madan Babu M."/>
            <person name="Saito T."/>
            <person name="Buchrieser C."/>
            <person name="Wardroper A."/>
            <person name="Felder M."/>
            <person name="Thangavelu M."/>
            <person name="Johnson D."/>
            <person name="Knights A."/>
            <person name="Loulseged H."/>
            <person name="Mungall K."/>
            <person name="Oliver K."/>
            <person name="Price C."/>
            <person name="Quail M.A."/>
            <person name="Urushihara H."/>
            <person name="Hernandez J."/>
            <person name="Rabbinowitsch E."/>
            <person name="Steffen D."/>
            <person name="Sanders M."/>
            <person name="Ma J."/>
            <person name="Kohara Y."/>
            <person name="Sharp S."/>
            <person name="Simmonds M."/>
            <person name="Spiegler S."/>
            <person name="Tivey A."/>
            <person name="Sugano S."/>
            <person name="White B."/>
            <person name="Walker D."/>
            <person name="Woodward J."/>
            <person name="Winckler T."/>
            <person name="Tanaka Y."/>
            <person name="Shaulsky G."/>
            <person name="Schleicher M."/>
            <person name="Weinstock G."/>
            <person name="Rosenthal A."/>
            <person name="Cox E.C."/>
            <person name="Chisholm R.L."/>
            <person name="Gibbs R."/>
            <person name="Loomis W.F."/>
            <person name="Platzer M."/>
            <person name="Kay R.R."/>
            <person name="Williams J."/>
            <person name="Dear P.H."/>
            <person name="Noegel A.A."/>
            <person name="Barrell B."/>
            <person name="Kuspa A."/>
        </authorList>
    </citation>
    <scope>NUCLEOTIDE SEQUENCE [LARGE SCALE GENOMIC DNA]</scope>
    <source>
        <strain evidence="5 6">AX4</strain>
    </source>
</reference>
<dbReference type="Proteomes" id="UP000002195">
    <property type="component" value="Unassembled WGS sequence"/>
</dbReference>
<organism evidence="5 6">
    <name type="scientific">Dictyostelium discoideum</name>
    <name type="common">Social amoeba</name>
    <dbReference type="NCBI Taxonomy" id="44689"/>
    <lineage>
        <taxon>Eukaryota</taxon>
        <taxon>Amoebozoa</taxon>
        <taxon>Evosea</taxon>
        <taxon>Eumycetozoa</taxon>
        <taxon>Dictyostelia</taxon>
        <taxon>Dictyosteliales</taxon>
        <taxon>Dictyosteliaceae</taxon>
        <taxon>Dictyostelium</taxon>
    </lineage>
</organism>
<dbReference type="STRING" id="44689.Q54D62"/>
<dbReference type="VEuPathDB" id="AmoebaDB:DDB_G0292462"/>
<dbReference type="GO" id="GO:0004197">
    <property type="term" value="F:cysteine-type endopeptidase activity"/>
    <property type="evidence" value="ECO:0000318"/>
    <property type="project" value="GO_Central"/>
</dbReference>
<comment type="similarity">
    <text evidence="1">Belongs to the peptidase C1 family.</text>
</comment>
<dbReference type="InParanoid" id="Q54D62"/>
<dbReference type="CDD" id="cd02620">
    <property type="entry name" value="Peptidase_C1A_CathepsinB"/>
    <property type="match status" value="1"/>
</dbReference>
<evidence type="ECO:0000256" key="3">
    <source>
        <dbReference type="SAM" id="SignalP"/>
    </source>
</evidence>
<dbReference type="EMBL" id="AAFI02000190">
    <property type="protein sequence ID" value="EAL61210.1"/>
    <property type="molecule type" value="Genomic_DNA"/>
</dbReference>
<proteinExistence type="inferred from homology"/>
<dbReference type="KEGG" id="ddi:DDB_G0292462"/>
<dbReference type="GeneID" id="8628698"/>
<evidence type="ECO:0000313" key="5">
    <source>
        <dbReference type="EMBL" id="EAL61210.1"/>
    </source>
</evidence>
<dbReference type="PANTHER" id="PTHR12411">
    <property type="entry name" value="CYSTEINE PROTEASE FAMILY C1-RELATED"/>
    <property type="match status" value="1"/>
</dbReference>
<sequence>MKLLFKISTLLLIIILCNFFNLIYGFPGSYSGCSSISYSQNELDTIPASFDVRTNWGDCMSPVREQQSCGSCWAQVTSGILADRMCIESDKNIKMLLSPQYLMDCDGSCVSDGVSGCNNGCKGGFVGLALTRLINEGIVSDECLSYQASKDSSCPTTCDDGSPISNTTIYKATSCRAFPTVQDAQYEIMTNGPVIATFMLYSDFKPHKWDVYIKSSNTQVESHAVRVVGWGTTSDGVDYWIAANSWGTGWGDKGYFKIRRGSDEAAFEEGFITVTADTASVPTSQYGLEYQFGGNSSTFLKPSFLILLTLIVLYFLLVPIILS</sequence>
<dbReference type="InterPro" id="IPR038765">
    <property type="entry name" value="Papain-like_cys_pep_sf"/>
</dbReference>
<dbReference type="InterPro" id="IPR013128">
    <property type="entry name" value="Peptidase_C1A"/>
</dbReference>
<dbReference type="RefSeq" id="XP_629634.1">
    <property type="nucleotide sequence ID" value="XM_629632.1"/>
</dbReference>
<dbReference type="HOGENOM" id="CLU_012184_3_3_1"/>
<evidence type="ECO:0000256" key="2">
    <source>
        <dbReference type="SAM" id="Phobius"/>
    </source>
</evidence>
<dbReference type="InterPro" id="IPR000668">
    <property type="entry name" value="Peptidase_C1A_C"/>
</dbReference>
<dbReference type="SMR" id="Q54D62"/>
<evidence type="ECO:0000259" key="4">
    <source>
        <dbReference type="SMART" id="SM00645"/>
    </source>
</evidence>
<feature type="chain" id="PRO_5018529260" description="Peptidase C1A papain C-terminal domain-containing protein" evidence="3">
    <location>
        <begin position="26"/>
        <end position="323"/>
    </location>
</feature>
<dbReference type="MEROPS" id="C01.A56"/>
<dbReference type="Gene3D" id="3.90.70.10">
    <property type="entry name" value="Cysteine proteinases"/>
    <property type="match status" value="1"/>
</dbReference>